<evidence type="ECO:0000313" key="1">
    <source>
        <dbReference type="EMBL" id="KAK1440073.1"/>
    </source>
</evidence>
<comment type="caution">
    <text evidence="1">The sequence shown here is derived from an EMBL/GenBank/DDBJ whole genome shotgun (WGS) entry which is preliminary data.</text>
</comment>
<organism evidence="1 2">
    <name type="scientific">Tagetes erecta</name>
    <name type="common">African marigold</name>
    <dbReference type="NCBI Taxonomy" id="13708"/>
    <lineage>
        <taxon>Eukaryota</taxon>
        <taxon>Viridiplantae</taxon>
        <taxon>Streptophyta</taxon>
        <taxon>Embryophyta</taxon>
        <taxon>Tracheophyta</taxon>
        <taxon>Spermatophyta</taxon>
        <taxon>Magnoliopsida</taxon>
        <taxon>eudicotyledons</taxon>
        <taxon>Gunneridae</taxon>
        <taxon>Pentapetalae</taxon>
        <taxon>asterids</taxon>
        <taxon>campanulids</taxon>
        <taxon>Asterales</taxon>
        <taxon>Asteraceae</taxon>
        <taxon>Asteroideae</taxon>
        <taxon>Heliantheae alliance</taxon>
        <taxon>Tageteae</taxon>
        <taxon>Tagetes</taxon>
    </lineage>
</organism>
<proteinExistence type="predicted"/>
<dbReference type="EMBL" id="JAUHHV010000001">
    <property type="protein sequence ID" value="KAK1440073.1"/>
    <property type="molecule type" value="Genomic_DNA"/>
</dbReference>
<evidence type="ECO:0000313" key="2">
    <source>
        <dbReference type="Proteomes" id="UP001229421"/>
    </source>
</evidence>
<name>A0AAD8PAW4_TARER</name>
<accession>A0AAD8PAW4</accession>
<protein>
    <submittedName>
        <fullName evidence="1">Uncharacterized protein</fullName>
    </submittedName>
</protein>
<gene>
    <name evidence="1" type="ORF">QVD17_05898</name>
</gene>
<dbReference type="AlphaFoldDB" id="A0AAD8PAW4"/>
<reference evidence="1" key="1">
    <citation type="journal article" date="2023" name="bioRxiv">
        <title>Improved chromosome-level genome assembly for marigold (Tagetes erecta).</title>
        <authorList>
            <person name="Jiang F."/>
            <person name="Yuan L."/>
            <person name="Wang S."/>
            <person name="Wang H."/>
            <person name="Xu D."/>
            <person name="Wang A."/>
            <person name="Fan W."/>
        </authorList>
    </citation>
    <scope>NUCLEOTIDE SEQUENCE</scope>
    <source>
        <strain evidence="1">WSJ</strain>
        <tissue evidence="1">Leaf</tissue>
    </source>
</reference>
<keyword evidence="2" id="KW-1185">Reference proteome</keyword>
<sequence>MDLCLYDAWFVLQLYMHIVHLTSCLEKVKDDSIVSVGSIMQRGYFVKLEAVSLSFCEYFPPRHHHLISTTLLPQILTNIPHLHSLSFFL</sequence>
<dbReference type="Proteomes" id="UP001229421">
    <property type="component" value="Unassembled WGS sequence"/>
</dbReference>